<evidence type="ECO:0000259" key="14">
    <source>
        <dbReference type="Pfam" id="PF02769"/>
    </source>
</evidence>
<dbReference type="FunFam" id="3.30.1330.10:FF:000001">
    <property type="entry name" value="Phosphoribosylformylglycinamidine cyclo-ligase"/>
    <property type="match status" value="1"/>
</dbReference>
<dbReference type="AlphaFoldDB" id="A0A1I4PJ60"/>
<dbReference type="HAMAP" id="MF_00741">
    <property type="entry name" value="AIRS"/>
    <property type="match status" value="1"/>
</dbReference>
<gene>
    <name evidence="12" type="primary">purM</name>
    <name evidence="15" type="ORF">SAMN04490355_10658</name>
</gene>
<dbReference type="Gene3D" id="3.90.650.10">
    <property type="entry name" value="PurM-like C-terminal domain"/>
    <property type="match status" value="1"/>
</dbReference>
<evidence type="ECO:0000256" key="9">
    <source>
        <dbReference type="ARBA" id="ARBA00032931"/>
    </source>
</evidence>
<reference evidence="16" key="1">
    <citation type="submission" date="2016-10" db="EMBL/GenBank/DDBJ databases">
        <authorList>
            <person name="Varghese N."/>
            <person name="Submissions S."/>
        </authorList>
    </citation>
    <scope>NUCLEOTIDE SEQUENCE [LARGE SCALE GENOMIC DNA]</scope>
    <source>
        <strain evidence="16">DSM 13327</strain>
    </source>
</reference>
<name>A0A1I4PJ60_9FIRM</name>
<evidence type="ECO:0000256" key="6">
    <source>
        <dbReference type="ARBA" id="ARBA00022741"/>
    </source>
</evidence>
<dbReference type="InterPro" id="IPR036921">
    <property type="entry name" value="PurM-like_N_sf"/>
</dbReference>
<comment type="subcellular location">
    <subcellularLocation>
        <location evidence="12">Cytoplasm</location>
    </subcellularLocation>
</comment>
<dbReference type="SUPFAM" id="SSF56042">
    <property type="entry name" value="PurM C-terminal domain-like"/>
    <property type="match status" value="1"/>
</dbReference>
<keyword evidence="6 12" id="KW-0547">Nucleotide-binding</keyword>
<dbReference type="GO" id="GO:0046084">
    <property type="term" value="P:adenine biosynthetic process"/>
    <property type="evidence" value="ECO:0007669"/>
    <property type="project" value="TreeGrafter"/>
</dbReference>
<keyword evidence="12" id="KW-0658">Purine biosynthesis</keyword>
<evidence type="ECO:0000313" key="15">
    <source>
        <dbReference type="EMBL" id="SFM27832.1"/>
    </source>
</evidence>
<evidence type="ECO:0000256" key="5">
    <source>
        <dbReference type="ARBA" id="ARBA00022598"/>
    </source>
</evidence>
<dbReference type="PANTHER" id="PTHR10520">
    <property type="entry name" value="TRIFUNCTIONAL PURINE BIOSYNTHETIC PROTEIN ADENOSINE-3-RELATED"/>
    <property type="match status" value="1"/>
</dbReference>
<dbReference type="GO" id="GO:0006189">
    <property type="term" value="P:'de novo' IMP biosynthetic process"/>
    <property type="evidence" value="ECO:0007669"/>
    <property type="project" value="UniProtKB-UniRule"/>
</dbReference>
<dbReference type="PANTHER" id="PTHR10520:SF12">
    <property type="entry name" value="TRIFUNCTIONAL PURINE BIOSYNTHETIC PROTEIN ADENOSINE-3"/>
    <property type="match status" value="1"/>
</dbReference>
<evidence type="ECO:0000313" key="16">
    <source>
        <dbReference type="Proteomes" id="UP000199520"/>
    </source>
</evidence>
<evidence type="ECO:0000256" key="10">
    <source>
        <dbReference type="ARBA" id="ARBA00033093"/>
    </source>
</evidence>
<keyword evidence="7 12" id="KW-0067">ATP-binding</keyword>
<proteinExistence type="inferred from homology"/>
<evidence type="ECO:0000256" key="3">
    <source>
        <dbReference type="ARBA" id="ARBA00013047"/>
    </source>
</evidence>
<accession>A0A1I4PJ60</accession>
<dbReference type="EMBL" id="FOTS01000065">
    <property type="protein sequence ID" value="SFM27832.1"/>
    <property type="molecule type" value="Genomic_DNA"/>
</dbReference>
<protein>
    <recommendedName>
        <fullName evidence="4 12">Phosphoribosylformylglycinamidine cyclo-ligase</fullName>
        <ecNumber evidence="3 12">6.3.3.1</ecNumber>
    </recommendedName>
    <alternativeName>
        <fullName evidence="9 12">AIR synthase</fullName>
    </alternativeName>
    <alternativeName>
        <fullName evidence="10 12">AIRS</fullName>
    </alternativeName>
    <alternativeName>
        <fullName evidence="8 12">Phosphoribosyl-aminoimidazole synthetase</fullName>
    </alternativeName>
</protein>
<evidence type="ECO:0000256" key="4">
    <source>
        <dbReference type="ARBA" id="ARBA00020367"/>
    </source>
</evidence>
<sequence length="349" mass="37334">MSQLTYRDAGVDIDAGNKAVDLMKKHVRSTYRPEVLGDIGGFGGLFALDVAKYRQPVLVSGTDGVGTKLCIAFMADKHDTIGQDAVAMCVNDILVQGAEPLFFLDYLAVGKLSPEQVAAIVSGIAGACLESGCSLIGGETAEMASFYKNGEYDIGGFAVGVAERSKLITGQTIQPGDVLIGLPSSGLHSNGYSLVRKICFDVKQMDINQMVPELEKTLGEELLIPTKLYPKACLPLIEKFAIKGMVHITGGGFYENIPRVLPEGCGAMVNIESWPKPPVFALLQQWGNVAWTEMYRTFNMGIGMILVVSPSDVKQIQDDLSARGEASFVIGQVTQGAKETVLKGGIFGE</sequence>
<dbReference type="GO" id="GO:0004637">
    <property type="term" value="F:phosphoribosylamine-glycine ligase activity"/>
    <property type="evidence" value="ECO:0007669"/>
    <property type="project" value="TreeGrafter"/>
</dbReference>
<evidence type="ECO:0000256" key="7">
    <source>
        <dbReference type="ARBA" id="ARBA00022840"/>
    </source>
</evidence>
<dbReference type="InterPro" id="IPR016188">
    <property type="entry name" value="PurM-like_N"/>
</dbReference>
<evidence type="ECO:0000256" key="1">
    <source>
        <dbReference type="ARBA" id="ARBA00004686"/>
    </source>
</evidence>
<dbReference type="EC" id="6.3.3.1" evidence="3 12"/>
<dbReference type="OrthoDB" id="9802507at2"/>
<keyword evidence="12" id="KW-0963">Cytoplasm</keyword>
<dbReference type="Gene3D" id="3.30.1330.10">
    <property type="entry name" value="PurM-like, N-terminal domain"/>
    <property type="match status" value="1"/>
</dbReference>
<dbReference type="NCBIfam" id="TIGR00878">
    <property type="entry name" value="purM"/>
    <property type="match status" value="1"/>
</dbReference>
<comment type="similarity">
    <text evidence="2 12">Belongs to the AIR synthase family.</text>
</comment>
<dbReference type="InterPro" id="IPR036676">
    <property type="entry name" value="PurM-like_C_sf"/>
</dbReference>
<dbReference type="SUPFAM" id="SSF55326">
    <property type="entry name" value="PurM N-terminal domain-like"/>
    <property type="match status" value="1"/>
</dbReference>
<dbReference type="GO" id="GO:0005829">
    <property type="term" value="C:cytosol"/>
    <property type="evidence" value="ECO:0007669"/>
    <property type="project" value="TreeGrafter"/>
</dbReference>
<keyword evidence="16" id="KW-1185">Reference proteome</keyword>
<evidence type="ECO:0000256" key="11">
    <source>
        <dbReference type="ARBA" id="ARBA00049057"/>
    </source>
</evidence>
<dbReference type="STRING" id="1123291.SAMN04490355_10658"/>
<comment type="pathway">
    <text evidence="1 12">Purine metabolism; IMP biosynthesis via de novo pathway; 5-amino-1-(5-phospho-D-ribosyl)imidazole from N(2)-formyl-N(1)-(5-phospho-D-ribosyl)glycinamide: step 2/2.</text>
</comment>
<dbReference type="InterPro" id="IPR010918">
    <property type="entry name" value="PurM-like_C_dom"/>
</dbReference>
<feature type="domain" description="PurM-like C-terminal" evidence="14">
    <location>
        <begin position="174"/>
        <end position="341"/>
    </location>
</feature>
<keyword evidence="5 12" id="KW-0436">Ligase</keyword>
<dbReference type="RefSeq" id="WP_090943416.1">
    <property type="nucleotide sequence ID" value="NZ_FOTS01000065.1"/>
</dbReference>
<evidence type="ECO:0000259" key="13">
    <source>
        <dbReference type="Pfam" id="PF00586"/>
    </source>
</evidence>
<evidence type="ECO:0000256" key="8">
    <source>
        <dbReference type="ARBA" id="ARBA00031908"/>
    </source>
</evidence>
<organism evidence="15 16">
    <name type="scientific">Pelosinus propionicus DSM 13327</name>
    <dbReference type="NCBI Taxonomy" id="1123291"/>
    <lineage>
        <taxon>Bacteria</taxon>
        <taxon>Bacillati</taxon>
        <taxon>Bacillota</taxon>
        <taxon>Negativicutes</taxon>
        <taxon>Selenomonadales</taxon>
        <taxon>Sporomusaceae</taxon>
        <taxon>Pelosinus</taxon>
    </lineage>
</organism>
<dbReference type="Pfam" id="PF00586">
    <property type="entry name" value="AIRS"/>
    <property type="match status" value="1"/>
</dbReference>
<dbReference type="FunFam" id="3.90.650.10:FF:000001">
    <property type="entry name" value="Phosphoribosylformylglycinamidine cyclo-ligase"/>
    <property type="match status" value="1"/>
</dbReference>
<dbReference type="InterPro" id="IPR004733">
    <property type="entry name" value="PurM_cligase"/>
</dbReference>
<dbReference type="CDD" id="cd02196">
    <property type="entry name" value="PurM"/>
    <property type="match status" value="1"/>
</dbReference>
<evidence type="ECO:0000256" key="2">
    <source>
        <dbReference type="ARBA" id="ARBA00010280"/>
    </source>
</evidence>
<feature type="domain" description="PurM-like N-terminal" evidence="13">
    <location>
        <begin position="57"/>
        <end position="162"/>
    </location>
</feature>
<dbReference type="GO" id="GO:0005524">
    <property type="term" value="F:ATP binding"/>
    <property type="evidence" value="ECO:0007669"/>
    <property type="project" value="UniProtKB-KW"/>
</dbReference>
<dbReference type="UniPathway" id="UPA00074">
    <property type="reaction ID" value="UER00129"/>
</dbReference>
<dbReference type="Pfam" id="PF02769">
    <property type="entry name" value="AIRS_C"/>
    <property type="match status" value="1"/>
</dbReference>
<dbReference type="GO" id="GO:0004641">
    <property type="term" value="F:phosphoribosylformylglycinamidine cyclo-ligase activity"/>
    <property type="evidence" value="ECO:0007669"/>
    <property type="project" value="UniProtKB-UniRule"/>
</dbReference>
<comment type="catalytic activity">
    <reaction evidence="11 12">
        <text>2-formamido-N(1)-(5-O-phospho-beta-D-ribosyl)acetamidine + ATP = 5-amino-1-(5-phospho-beta-D-ribosyl)imidazole + ADP + phosphate + H(+)</text>
        <dbReference type="Rhea" id="RHEA:23032"/>
        <dbReference type="ChEBI" id="CHEBI:15378"/>
        <dbReference type="ChEBI" id="CHEBI:30616"/>
        <dbReference type="ChEBI" id="CHEBI:43474"/>
        <dbReference type="ChEBI" id="CHEBI:137981"/>
        <dbReference type="ChEBI" id="CHEBI:147287"/>
        <dbReference type="ChEBI" id="CHEBI:456216"/>
        <dbReference type="EC" id="6.3.3.1"/>
    </reaction>
</comment>
<evidence type="ECO:0000256" key="12">
    <source>
        <dbReference type="HAMAP-Rule" id="MF_00741"/>
    </source>
</evidence>
<dbReference type="Proteomes" id="UP000199520">
    <property type="component" value="Unassembled WGS sequence"/>
</dbReference>